<dbReference type="KEGG" id="vg:40526284"/>
<keyword evidence="2" id="KW-1185">Reference proteome</keyword>
<accession>J7Q7K8</accession>
<sequence>MNKIDKDILEAVMKMTNQRRDVKITKDELFVYMYLSMKRNGLKPYSFETIARRLRILVRKGYFTVKYVEEKKGNLKWRRAYYIPRRLTIAAKLKAEQLRSATLTVYGVKVGASSNSSER</sequence>
<dbReference type="Proteomes" id="UP000003929">
    <property type="component" value="Segment"/>
</dbReference>
<dbReference type="GO" id="GO:0003677">
    <property type="term" value="F:DNA binding"/>
    <property type="evidence" value="ECO:0007669"/>
    <property type="project" value="UniProtKB-KW"/>
</dbReference>
<gene>
    <name evidence="1" type="primary">54-119</name>
</gene>
<dbReference type="RefSeq" id="YP_009666099.1">
    <property type="nucleotide sequence ID" value="NC_043427.1"/>
</dbReference>
<evidence type="ECO:0000313" key="2">
    <source>
        <dbReference type="Proteomes" id="UP000003929"/>
    </source>
</evidence>
<dbReference type="GeneID" id="40526284"/>
<reference evidence="1 2" key="1">
    <citation type="journal article" date="2012" name="Proc. Natl. Acad. Sci. U.S.A.">
        <title>Archaeal virus with exceptional virion architecture and the largest single-stranded DNA genome.</title>
        <authorList>
            <person name="Mochizuki T."/>
            <person name="Krupovic M."/>
            <person name="Pehau-Arnaudet G."/>
            <person name="Sako Y."/>
            <person name="Forterre P."/>
            <person name="Prangishvili D."/>
        </authorList>
    </citation>
    <scope>NUCLEOTIDE SEQUENCE [LARGE SCALE GENOMIC DNA]</scope>
</reference>
<keyword evidence="1" id="KW-0238">DNA-binding</keyword>
<name>J7Q7K8_9VIRU</name>
<dbReference type="EMBL" id="HE681887">
    <property type="protein sequence ID" value="CCG27867.1"/>
    <property type="molecule type" value="Genomic_DNA"/>
</dbReference>
<protein>
    <submittedName>
        <fullName evidence="1">Hypothetical wHTH DNA-binding protein</fullName>
    </submittedName>
</protein>
<organism evidence="1 2">
    <name type="scientific">Alphaspiravirus yamagawaense</name>
    <dbReference type="NCBI Taxonomy" id="1157339"/>
    <lineage>
        <taxon>Viruses</taxon>
        <taxon>Viruses incertae sedis</taxon>
        <taxon>Spiraviridae</taxon>
        <taxon>Alphaspiravirus</taxon>
    </lineage>
</organism>
<evidence type="ECO:0000313" key="1">
    <source>
        <dbReference type="EMBL" id="CCG27867.1"/>
    </source>
</evidence>
<proteinExistence type="predicted"/>